<dbReference type="Pfam" id="PF11374">
    <property type="entry name" value="DUF3176"/>
    <property type="match status" value="1"/>
</dbReference>
<keyword evidence="2" id="KW-1133">Transmembrane helix</keyword>
<organism evidence="3 4">
    <name type="scientific">Colletotrichum sojae</name>
    <dbReference type="NCBI Taxonomy" id="2175907"/>
    <lineage>
        <taxon>Eukaryota</taxon>
        <taxon>Fungi</taxon>
        <taxon>Dikarya</taxon>
        <taxon>Ascomycota</taxon>
        <taxon>Pezizomycotina</taxon>
        <taxon>Sordariomycetes</taxon>
        <taxon>Hypocreomycetidae</taxon>
        <taxon>Glomerellales</taxon>
        <taxon>Glomerellaceae</taxon>
        <taxon>Colletotrichum</taxon>
        <taxon>Colletotrichum orchidearum species complex</taxon>
    </lineage>
</organism>
<name>A0A8H6ILM5_9PEZI</name>
<gene>
    <name evidence="3" type="ORF">CSOJ01_15795</name>
</gene>
<evidence type="ECO:0000256" key="2">
    <source>
        <dbReference type="SAM" id="Phobius"/>
    </source>
</evidence>
<dbReference type="Proteomes" id="UP000652219">
    <property type="component" value="Unassembled WGS sequence"/>
</dbReference>
<dbReference type="PANTHER" id="PTHR35394:SF5">
    <property type="entry name" value="DUF3176 DOMAIN-CONTAINING PROTEIN"/>
    <property type="match status" value="1"/>
</dbReference>
<evidence type="ECO:0000256" key="1">
    <source>
        <dbReference type="SAM" id="MobiDB-lite"/>
    </source>
</evidence>
<feature type="transmembrane region" description="Helical" evidence="2">
    <location>
        <begin position="134"/>
        <end position="153"/>
    </location>
</feature>
<feature type="compositionally biased region" description="Polar residues" evidence="1">
    <location>
        <begin position="101"/>
        <end position="119"/>
    </location>
</feature>
<keyword evidence="4" id="KW-1185">Reference proteome</keyword>
<comment type="caution">
    <text evidence="3">The sequence shown here is derived from an EMBL/GenBank/DDBJ whole genome shotgun (WGS) entry which is preliminary data.</text>
</comment>
<evidence type="ECO:0000313" key="4">
    <source>
        <dbReference type="Proteomes" id="UP000652219"/>
    </source>
</evidence>
<dbReference type="InterPro" id="IPR021514">
    <property type="entry name" value="DUF3176"/>
</dbReference>
<protein>
    <submittedName>
        <fullName evidence="3">Uncharacterized protein</fullName>
    </submittedName>
</protein>
<keyword evidence="2" id="KW-0472">Membrane</keyword>
<reference evidence="3 4" key="1">
    <citation type="journal article" date="2020" name="Phytopathology">
        <title>Genome Sequence Resources of Colletotrichum truncatum, C. plurivorum, C. musicola, and C. sojae: Four Species Pathogenic to Soybean (Glycine max).</title>
        <authorList>
            <person name="Rogerio F."/>
            <person name="Boufleur T.R."/>
            <person name="Ciampi-Guillardi M."/>
            <person name="Sukno S.A."/>
            <person name="Thon M.R."/>
            <person name="Massola Junior N.S."/>
            <person name="Baroncelli R."/>
        </authorList>
    </citation>
    <scope>NUCLEOTIDE SEQUENCE [LARGE SCALE GENOMIC DNA]</scope>
    <source>
        <strain evidence="3 4">LFN0009</strain>
    </source>
</reference>
<dbReference type="EMBL" id="WIGN01000768">
    <property type="protein sequence ID" value="KAF6784157.1"/>
    <property type="molecule type" value="Genomic_DNA"/>
</dbReference>
<feature type="transmembrane region" description="Helical" evidence="2">
    <location>
        <begin position="663"/>
        <end position="684"/>
    </location>
</feature>
<accession>A0A8H6ILM5</accession>
<keyword evidence="2" id="KW-0812">Transmembrane</keyword>
<sequence length="755" mass="81972">MSHLKDASSDAHAGGNQSEAFSRSRGFEDRDDAAFDGISSVTTPAHGGRPLAPAPVNAWGQRPYDGGPHSHYGDNLGGDAKHPRERVNTAQPGSEPEKSQLLGQTGANTRQESRGNATEDTTEISVVETWSIEIVSSILALSCIAAIVILLSLHQGKPLPAWPKLISVNTLIAVFTAIFKASLIMPVAEGIGQLKWTWFDRPQRLSDIALFDGASRGPWGSLSLIVKQIPRTDKGYLAGLGAFITIAALAIDPFSQAMIDHRTCHSTAASGAASVSRANNYTANRNSAIGSLHWAGDAGVSLPTVGALYKGMVDPRETAGLLNVTCSTGNCDFGGDSEAFYFSSLAACQSCEDVTNETVEFKGPSLSFNESTDEYFRSWRLPSNTRLYQVSANRSGNVLQSSSVIDPANETFPIDHFALYRIEVLAVTNPECKERKDCSVESPAVRPLAVRCRFDACVKRYRGQVVNGTYTETEESSDGLRLRYTGPRQMAAFALLTDTATMSGRERRCEPTDDWAEDSVRLGFDDKGSLSKVYESGVFSITKPLRWRSYPRECLWVLDLWTWWGLQSLFTSFFTDWILHSGASTPDMTQVRGSPWLRRMYAGGTASVSTVEDVAAGLTSALTADIRNSPYGENERLARDVPERYRAAAGRAVATETCVYVEWGWLAYPAALMVLQWVFLVLVLGGRRKARGRGGWKSSPLALLFHGLDDDLRAKRSSGGLDTAGRMASAADGIRVQLVPTGGASKPGGWRFSET</sequence>
<dbReference type="PANTHER" id="PTHR35394">
    <property type="entry name" value="DUF3176 DOMAIN-CONTAINING PROTEIN"/>
    <property type="match status" value="1"/>
</dbReference>
<proteinExistence type="predicted"/>
<feature type="region of interest" description="Disordered" evidence="1">
    <location>
        <begin position="1"/>
        <end position="121"/>
    </location>
</feature>
<feature type="transmembrane region" description="Helical" evidence="2">
    <location>
        <begin position="235"/>
        <end position="254"/>
    </location>
</feature>
<dbReference type="AlphaFoldDB" id="A0A8H6ILM5"/>
<feature type="transmembrane region" description="Helical" evidence="2">
    <location>
        <begin position="165"/>
        <end position="188"/>
    </location>
</feature>
<evidence type="ECO:0000313" key="3">
    <source>
        <dbReference type="EMBL" id="KAF6784157.1"/>
    </source>
</evidence>